<dbReference type="EMBL" id="LR798206">
    <property type="protein sequence ID" value="CAB5178491.1"/>
    <property type="molecule type" value="Genomic_DNA"/>
</dbReference>
<evidence type="ECO:0000313" key="1">
    <source>
        <dbReference type="EMBL" id="CAB5178491.1"/>
    </source>
</evidence>
<name>A0A6J7W8U9_9CAUD</name>
<gene>
    <name evidence="1" type="ORF">UFOVP157_5</name>
</gene>
<accession>A0A6J7W8U9</accession>
<protein>
    <submittedName>
        <fullName evidence="1">Uncharacterized protein</fullName>
    </submittedName>
</protein>
<organism evidence="1">
    <name type="scientific">uncultured Caudovirales phage</name>
    <dbReference type="NCBI Taxonomy" id="2100421"/>
    <lineage>
        <taxon>Viruses</taxon>
        <taxon>Duplodnaviria</taxon>
        <taxon>Heunggongvirae</taxon>
        <taxon>Uroviricota</taxon>
        <taxon>Caudoviricetes</taxon>
        <taxon>Peduoviridae</taxon>
        <taxon>Maltschvirus</taxon>
        <taxon>Maltschvirus maltsch</taxon>
    </lineage>
</organism>
<sequence>MLLTDLIQFIKTNRSNGKRACFQLDDEGLDMYVKWAFNRNYLFLVSDENGISGIGIAYPLPRKWDGHIKNLIPYDEELQLELENINDLCILDWLAKTSKARHDLVSNFFKRFPNWENQDKWGIHYGKVKHFNNKYMNKLKGIN</sequence>
<reference evidence="1" key="1">
    <citation type="submission" date="2020-05" db="EMBL/GenBank/DDBJ databases">
        <authorList>
            <person name="Chiriac C."/>
            <person name="Salcher M."/>
            <person name="Ghai R."/>
            <person name="Kavagutti S V."/>
        </authorList>
    </citation>
    <scope>NUCLEOTIDE SEQUENCE</scope>
</reference>
<proteinExistence type="predicted"/>